<dbReference type="InterPro" id="IPR047797">
    <property type="entry name" value="ISNCY_transpos"/>
</dbReference>
<evidence type="ECO:0000313" key="2">
    <source>
        <dbReference type="EMBL" id="MCW8041347.1"/>
    </source>
</evidence>
<feature type="non-terminal residue" evidence="2">
    <location>
        <position position="282"/>
    </location>
</feature>
<proteinExistence type="predicted"/>
<gene>
    <name evidence="2" type="ORF">OKC24_19775</name>
</gene>
<feature type="domain" description="Integrase catalytic" evidence="1">
    <location>
        <begin position="118"/>
        <end position="282"/>
    </location>
</feature>
<evidence type="ECO:0000259" key="1">
    <source>
        <dbReference type="PROSITE" id="PS50994"/>
    </source>
</evidence>
<accession>A0ABT3NP50</accession>
<dbReference type="RefSeq" id="WP_265466298.1">
    <property type="nucleotide sequence ID" value="NZ_JAPEQW010000110.1"/>
</dbReference>
<dbReference type="SUPFAM" id="SSF53098">
    <property type="entry name" value="Ribonuclease H-like"/>
    <property type="match status" value="1"/>
</dbReference>
<comment type="caution">
    <text evidence="2">The sequence shown here is derived from an EMBL/GenBank/DDBJ whole genome shotgun (WGS) entry which is preliminary data.</text>
</comment>
<organism evidence="2 3">
    <name type="scientific">Acinetobacter entericus</name>
    <dbReference type="NCBI Taxonomy" id="2989714"/>
    <lineage>
        <taxon>Bacteria</taxon>
        <taxon>Pseudomonadati</taxon>
        <taxon>Pseudomonadota</taxon>
        <taxon>Gammaproteobacteria</taxon>
        <taxon>Moraxellales</taxon>
        <taxon>Moraxellaceae</taxon>
        <taxon>Acinetobacter</taxon>
    </lineage>
</organism>
<dbReference type="InterPro" id="IPR055247">
    <property type="entry name" value="InsJ-like_HTH"/>
</dbReference>
<dbReference type="EMBL" id="JAPEQW010000110">
    <property type="protein sequence ID" value="MCW8041347.1"/>
    <property type="molecule type" value="Genomic_DNA"/>
</dbReference>
<dbReference type="Gene3D" id="3.30.420.10">
    <property type="entry name" value="Ribonuclease H-like superfamily/Ribonuclease H"/>
    <property type="match status" value="1"/>
</dbReference>
<evidence type="ECO:0000313" key="3">
    <source>
        <dbReference type="Proteomes" id="UP001209682"/>
    </source>
</evidence>
<feature type="non-terminal residue" evidence="2">
    <location>
        <position position="1"/>
    </location>
</feature>
<sequence length="282" mass="32500">KRLSVLQEICDQRITQSHAAQLLHISERQIRRLLQKYKAQGPVALAHAGRGQISNSKLPEELRLKCLNIVSDQLHGFGPTLAHEKLTTVHGLDLSVETLRSWMIAADLWIPRSKRLKRPYQPRYNRNCFGELIQIDGSHHDWFEGRAAKCCLLVFIDDATGKLQHLRFCESESTFDYMISTRLYVEQHGKPLAFYSDKHSVFRVNQSSKKDTKITQFGRVLSTLNIDIIFANSPQAKGRVERANRTLQDRLIKEMRLEGICSIEQANAWLPCFIEQFNQKFA</sequence>
<dbReference type="Pfam" id="PF13518">
    <property type="entry name" value="HTH_28"/>
    <property type="match status" value="1"/>
</dbReference>
<dbReference type="PROSITE" id="PS50994">
    <property type="entry name" value="INTEGRASE"/>
    <property type="match status" value="1"/>
</dbReference>
<dbReference type="PANTHER" id="PTHR35004:SF7">
    <property type="entry name" value="INTEGRASE PROTEIN"/>
    <property type="match status" value="1"/>
</dbReference>
<protein>
    <submittedName>
        <fullName evidence="2">ISNCY family transposase</fullName>
    </submittedName>
</protein>
<keyword evidence="3" id="KW-1185">Reference proteome</keyword>
<dbReference type="PANTHER" id="PTHR35004">
    <property type="entry name" value="TRANSPOSASE RV3428C-RELATED"/>
    <property type="match status" value="1"/>
</dbReference>
<dbReference type="SUPFAM" id="SSF46689">
    <property type="entry name" value="Homeodomain-like"/>
    <property type="match status" value="1"/>
</dbReference>
<dbReference type="InterPro" id="IPR036397">
    <property type="entry name" value="RNaseH_sf"/>
</dbReference>
<dbReference type="InterPro" id="IPR012337">
    <property type="entry name" value="RNaseH-like_sf"/>
</dbReference>
<dbReference type="NCBIfam" id="NF033594">
    <property type="entry name" value="transpos_ISNCY_2"/>
    <property type="match status" value="1"/>
</dbReference>
<dbReference type="InterPro" id="IPR009057">
    <property type="entry name" value="Homeodomain-like_sf"/>
</dbReference>
<reference evidence="2 3" key="1">
    <citation type="submission" date="2022-11" db="EMBL/GenBank/DDBJ databases">
        <title>Acinetobacter entericus sp. nov., isolated from the gut of the plastic-eating larvae of the Coleoptera insect Zophobas atratus.</title>
        <authorList>
            <person name="Dong X."/>
            <person name="Yang Y."/>
        </authorList>
    </citation>
    <scope>NUCLEOTIDE SEQUENCE [LARGE SCALE GENOMIC DNA]</scope>
    <source>
        <strain evidence="2 3">BIT-DXN8</strain>
    </source>
</reference>
<name>A0ABT3NP50_9GAMM</name>
<dbReference type="Proteomes" id="UP001209682">
    <property type="component" value="Unassembled WGS sequence"/>
</dbReference>
<dbReference type="InterPro" id="IPR001584">
    <property type="entry name" value="Integrase_cat-core"/>
</dbReference>